<dbReference type="InterPro" id="IPR026050">
    <property type="entry name" value="C1GALT1/C1GALT1_chp1"/>
</dbReference>
<evidence type="ECO:0000313" key="14">
    <source>
        <dbReference type="Proteomes" id="UP000030746"/>
    </source>
</evidence>
<feature type="domain" description="Fringe-like glycosyltransferase" evidence="12">
    <location>
        <begin position="4"/>
        <end position="157"/>
    </location>
</feature>
<evidence type="ECO:0000256" key="8">
    <source>
        <dbReference type="ARBA" id="ARBA00022741"/>
    </source>
</evidence>
<comment type="subcellular location">
    <subcellularLocation>
        <location evidence="1">Membrane</location>
        <topology evidence="1">Single-pass type II membrane protein</topology>
    </subcellularLocation>
</comment>
<keyword evidence="6" id="KW-0808">Transferase</keyword>
<dbReference type="EMBL" id="KB204089">
    <property type="protein sequence ID" value="ESO81907.1"/>
    <property type="molecule type" value="Genomic_DNA"/>
</dbReference>
<dbReference type="Gene3D" id="3.90.550.50">
    <property type="match status" value="1"/>
</dbReference>
<dbReference type="STRING" id="225164.V3ZD20"/>
<keyword evidence="9" id="KW-0735">Signal-anchor</keyword>
<comment type="similarity">
    <text evidence="3">Belongs to the glycosyltransferase 31 family. Beta3-Gal-T subfamily.</text>
</comment>
<sequence>MIQSKLAAVNNTWSKRIDKIFYMVTVNKTSNFTFPNIMPVNISNDRQHLTEKTVYAFRYLYDNHLNDFDWFMKADDDTYVVVENLKYLLSHYNASKPIYLGHHFRHYSFNGYMSGGGAYVLSREALRLLIENGYNVPGRCRQHGGAEDIETGRCLTKAGALVYNSTDKYNRETFHPMNAYGYIIGPIPRWITGYSRNEAKEGKDCCSQLTITFHYTGPRLMAILDFLLYRTSVYGRQLDYGRLQDLFEVKTVRPPTKRFIPYFFETMDDYKNATVWKAKNNTVL</sequence>
<evidence type="ECO:0000256" key="9">
    <source>
        <dbReference type="ARBA" id="ARBA00022968"/>
    </source>
</evidence>
<name>V3ZD20_LOTGI</name>
<keyword evidence="10" id="KW-1133">Transmembrane helix</keyword>
<dbReference type="OMA" id="QCGNIRT"/>
<dbReference type="CTD" id="20245300"/>
<proteinExistence type="inferred from homology"/>
<protein>
    <recommendedName>
        <fullName evidence="4">N-acetylgalactosaminide beta-1,3-galactosyltransferase</fullName>
        <ecNumber evidence="4">2.4.1.122</ecNumber>
    </recommendedName>
</protein>
<evidence type="ECO:0000313" key="13">
    <source>
        <dbReference type="EMBL" id="ESO81907.1"/>
    </source>
</evidence>
<gene>
    <name evidence="13" type="ORF">LOTGIDRAFT_198406</name>
</gene>
<evidence type="ECO:0000259" key="12">
    <source>
        <dbReference type="Pfam" id="PF02434"/>
    </source>
</evidence>
<evidence type="ECO:0000256" key="11">
    <source>
        <dbReference type="ARBA" id="ARBA00023136"/>
    </source>
</evidence>
<evidence type="ECO:0000256" key="7">
    <source>
        <dbReference type="ARBA" id="ARBA00022692"/>
    </source>
</evidence>
<evidence type="ECO:0000256" key="5">
    <source>
        <dbReference type="ARBA" id="ARBA00022676"/>
    </source>
</evidence>
<dbReference type="InterPro" id="IPR003378">
    <property type="entry name" value="Fringe-like_glycosylTrfase"/>
</dbReference>
<evidence type="ECO:0000256" key="1">
    <source>
        <dbReference type="ARBA" id="ARBA00004606"/>
    </source>
</evidence>
<dbReference type="PANTHER" id="PTHR23033:SF14">
    <property type="entry name" value="GLYCOPROTEIN-N-ACETYLGALACTOSAMINE 3-BETA-GALACTOSYLTRANSFERASE 1-RELATED"/>
    <property type="match status" value="1"/>
</dbReference>
<dbReference type="KEGG" id="lgi:LOTGIDRAFT_198406"/>
<dbReference type="AlphaFoldDB" id="V3ZD20"/>
<dbReference type="Proteomes" id="UP000030746">
    <property type="component" value="Unassembled WGS sequence"/>
</dbReference>
<keyword evidence="11" id="KW-0472">Membrane</keyword>
<evidence type="ECO:0000256" key="3">
    <source>
        <dbReference type="ARBA" id="ARBA00006462"/>
    </source>
</evidence>
<evidence type="ECO:0000256" key="6">
    <source>
        <dbReference type="ARBA" id="ARBA00022679"/>
    </source>
</evidence>
<dbReference type="Pfam" id="PF02434">
    <property type="entry name" value="Fringe"/>
    <property type="match status" value="1"/>
</dbReference>
<evidence type="ECO:0000256" key="4">
    <source>
        <dbReference type="ARBA" id="ARBA00012557"/>
    </source>
</evidence>
<dbReference type="PANTHER" id="PTHR23033">
    <property type="entry name" value="BETA1,3-GALACTOSYLTRANSFERASE"/>
    <property type="match status" value="1"/>
</dbReference>
<dbReference type="RefSeq" id="XP_009067352.1">
    <property type="nucleotide sequence ID" value="XM_009069104.1"/>
</dbReference>
<accession>V3ZD20</accession>
<dbReference type="GO" id="GO:0000166">
    <property type="term" value="F:nucleotide binding"/>
    <property type="evidence" value="ECO:0007669"/>
    <property type="project" value="UniProtKB-KW"/>
</dbReference>
<dbReference type="GO" id="GO:0016020">
    <property type="term" value="C:membrane"/>
    <property type="evidence" value="ECO:0007669"/>
    <property type="project" value="UniProtKB-SubCell"/>
</dbReference>
<dbReference type="GO" id="GO:0016263">
    <property type="term" value="F:glycoprotein-N-acetylgalactosamine 3-beta-galactosyltransferase activity"/>
    <property type="evidence" value="ECO:0007669"/>
    <property type="project" value="UniProtKB-EC"/>
</dbReference>
<keyword evidence="5" id="KW-0328">Glycosyltransferase</keyword>
<keyword evidence="8" id="KW-0547">Nucleotide-binding</keyword>
<evidence type="ECO:0000256" key="2">
    <source>
        <dbReference type="ARBA" id="ARBA00004922"/>
    </source>
</evidence>
<comment type="pathway">
    <text evidence="2">Protein modification; protein glycosylation.</text>
</comment>
<evidence type="ECO:0000256" key="10">
    <source>
        <dbReference type="ARBA" id="ARBA00022989"/>
    </source>
</evidence>
<dbReference type="HOGENOM" id="CLU_035857_1_0_1"/>
<reference evidence="13 14" key="1">
    <citation type="journal article" date="2013" name="Nature">
        <title>Insights into bilaterian evolution from three spiralian genomes.</title>
        <authorList>
            <person name="Simakov O."/>
            <person name="Marletaz F."/>
            <person name="Cho S.J."/>
            <person name="Edsinger-Gonzales E."/>
            <person name="Havlak P."/>
            <person name="Hellsten U."/>
            <person name="Kuo D.H."/>
            <person name="Larsson T."/>
            <person name="Lv J."/>
            <person name="Arendt D."/>
            <person name="Savage R."/>
            <person name="Osoegawa K."/>
            <person name="de Jong P."/>
            <person name="Grimwood J."/>
            <person name="Chapman J.A."/>
            <person name="Shapiro H."/>
            <person name="Aerts A."/>
            <person name="Otillar R.P."/>
            <person name="Terry A.Y."/>
            <person name="Boore J.L."/>
            <person name="Grigoriev I.V."/>
            <person name="Lindberg D.R."/>
            <person name="Seaver E.C."/>
            <person name="Weisblat D.A."/>
            <person name="Putnam N.H."/>
            <person name="Rokhsar D.S."/>
        </authorList>
    </citation>
    <scope>NUCLEOTIDE SEQUENCE [LARGE SCALE GENOMIC DNA]</scope>
</reference>
<dbReference type="EC" id="2.4.1.122" evidence="4"/>
<dbReference type="UniPathway" id="UPA00378"/>
<keyword evidence="7" id="KW-0812">Transmembrane</keyword>
<organism evidence="13 14">
    <name type="scientific">Lottia gigantea</name>
    <name type="common">Giant owl limpet</name>
    <dbReference type="NCBI Taxonomy" id="225164"/>
    <lineage>
        <taxon>Eukaryota</taxon>
        <taxon>Metazoa</taxon>
        <taxon>Spiralia</taxon>
        <taxon>Lophotrochozoa</taxon>
        <taxon>Mollusca</taxon>
        <taxon>Gastropoda</taxon>
        <taxon>Patellogastropoda</taxon>
        <taxon>Lottioidea</taxon>
        <taxon>Lottiidae</taxon>
        <taxon>Lottia</taxon>
    </lineage>
</organism>
<dbReference type="OrthoDB" id="414175at2759"/>
<keyword evidence="14" id="KW-1185">Reference proteome</keyword>
<dbReference type="GeneID" id="20245300"/>